<organism evidence="3 4">
    <name type="scientific">Mucilaginibacter gotjawali</name>
    <dbReference type="NCBI Taxonomy" id="1550579"/>
    <lineage>
        <taxon>Bacteria</taxon>
        <taxon>Pseudomonadati</taxon>
        <taxon>Bacteroidota</taxon>
        <taxon>Sphingobacteriia</taxon>
        <taxon>Sphingobacteriales</taxon>
        <taxon>Sphingobacteriaceae</taxon>
        <taxon>Mucilaginibacter</taxon>
    </lineage>
</organism>
<dbReference type="RefSeq" id="WP_096357750.1">
    <property type="nucleotide sequence ID" value="NZ_AP017313.1"/>
</dbReference>
<dbReference type="SUPFAM" id="SSF52266">
    <property type="entry name" value="SGNH hydrolase"/>
    <property type="match status" value="1"/>
</dbReference>
<dbReference type="InterPro" id="IPR036514">
    <property type="entry name" value="SGNH_hydro_sf"/>
</dbReference>
<evidence type="ECO:0000313" key="4">
    <source>
        <dbReference type="Proteomes" id="UP000539265"/>
    </source>
</evidence>
<dbReference type="InterPro" id="IPR013830">
    <property type="entry name" value="SGNH_hydro"/>
</dbReference>
<name>A0A839SBQ0_9SPHI</name>
<sequence length="263" mass="28825">MFKINLTKAFLLTVLTGAICVYSSSAQTVKQNLNIVFIGNSITHGANLDDPLDDAPPVIATAYLRKQANIRTVNYSNQGYSGFTTVDFLPSTGTAFKKVEVAAAAFEDKKAQLIFSIKLGTNDSAIQGPNGSPVAPGAYQQNLKTIADNLLKEFPGCIIIFQHPIWYSPNTYNGAKYLQEGLSRLQSYIPLIDQLVADYAKTQPKQVFVGDTDAFGYFKKNYLTDLTPEDGHQGTFYLHPNKKGAAALGTFWAKAILKVLKQR</sequence>
<proteinExistence type="predicted"/>
<feature type="domain" description="SGNH hydrolase-type esterase" evidence="2">
    <location>
        <begin position="37"/>
        <end position="247"/>
    </location>
</feature>
<keyword evidence="1" id="KW-0732">Signal</keyword>
<feature type="chain" id="PRO_5032522412" evidence="1">
    <location>
        <begin position="27"/>
        <end position="263"/>
    </location>
</feature>
<dbReference type="Proteomes" id="UP000539265">
    <property type="component" value="Unassembled WGS sequence"/>
</dbReference>
<evidence type="ECO:0000313" key="3">
    <source>
        <dbReference type="EMBL" id="MBB3054754.1"/>
    </source>
</evidence>
<dbReference type="Pfam" id="PF13472">
    <property type="entry name" value="Lipase_GDSL_2"/>
    <property type="match status" value="1"/>
</dbReference>
<feature type="signal peptide" evidence="1">
    <location>
        <begin position="1"/>
        <end position="26"/>
    </location>
</feature>
<comment type="caution">
    <text evidence="3">The sequence shown here is derived from an EMBL/GenBank/DDBJ whole genome shotgun (WGS) entry which is preliminary data.</text>
</comment>
<gene>
    <name evidence="3" type="ORF">FHS11_001164</name>
</gene>
<dbReference type="GO" id="GO:0016788">
    <property type="term" value="F:hydrolase activity, acting on ester bonds"/>
    <property type="evidence" value="ECO:0007669"/>
    <property type="project" value="UniProtKB-ARBA"/>
</dbReference>
<dbReference type="EMBL" id="JACHWX010000002">
    <property type="protein sequence ID" value="MBB3054754.1"/>
    <property type="molecule type" value="Genomic_DNA"/>
</dbReference>
<evidence type="ECO:0000256" key="1">
    <source>
        <dbReference type="SAM" id="SignalP"/>
    </source>
</evidence>
<keyword evidence="4" id="KW-1185">Reference proteome</keyword>
<reference evidence="3" key="1">
    <citation type="submission" date="2020-08" db="EMBL/GenBank/DDBJ databases">
        <title>Genomic Encyclopedia of Type Strains, Phase III (KMG-III): the genomes of soil and plant-associated and newly described type strains.</title>
        <authorList>
            <person name="Whitman W."/>
        </authorList>
    </citation>
    <scope>NUCLEOTIDE SEQUENCE [LARGE SCALE GENOMIC DNA]</scope>
    <source>
        <strain evidence="3">CECT 8628</strain>
    </source>
</reference>
<dbReference type="OrthoDB" id="9796689at2"/>
<accession>A0A839SBQ0</accession>
<evidence type="ECO:0000259" key="2">
    <source>
        <dbReference type="Pfam" id="PF13472"/>
    </source>
</evidence>
<protein>
    <submittedName>
        <fullName evidence="3">Lysophospholipase L1-like esterase</fullName>
    </submittedName>
</protein>
<dbReference type="Gene3D" id="3.40.50.1110">
    <property type="entry name" value="SGNH hydrolase"/>
    <property type="match status" value="1"/>
</dbReference>
<dbReference type="AlphaFoldDB" id="A0A839SBQ0"/>